<organism evidence="1 2">
    <name type="scientific">Colletotrichum scovillei</name>
    <dbReference type="NCBI Taxonomy" id="1209932"/>
    <lineage>
        <taxon>Eukaryota</taxon>
        <taxon>Fungi</taxon>
        <taxon>Dikarya</taxon>
        <taxon>Ascomycota</taxon>
        <taxon>Pezizomycotina</taxon>
        <taxon>Sordariomycetes</taxon>
        <taxon>Hypocreomycetidae</taxon>
        <taxon>Glomerellales</taxon>
        <taxon>Glomerellaceae</taxon>
        <taxon>Colletotrichum</taxon>
        <taxon>Colletotrichum acutatum species complex</taxon>
    </lineage>
</organism>
<evidence type="ECO:0000313" key="2">
    <source>
        <dbReference type="Proteomes" id="UP000699042"/>
    </source>
</evidence>
<reference evidence="1" key="1">
    <citation type="submission" date="2021-05" db="EMBL/GenBank/DDBJ databases">
        <title>Comparative genomics of three Colletotrichum scovillei strains and genetic complementation revealed genes involved fungal growth and virulence on chili pepper.</title>
        <authorList>
            <person name="Hsieh D.-K."/>
            <person name="Chuang S.-C."/>
            <person name="Chen C.-Y."/>
            <person name="Chao Y.-T."/>
            <person name="Lu M.-Y.J."/>
            <person name="Lee M.-H."/>
            <person name="Shih M.-C."/>
        </authorList>
    </citation>
    <scope>NUCLEOTIDE SEQUENCE</scope>
    <source>
        <strain evidence="1">Coll-153</strain>
    </source>
</reference>
<gene>
    <name evidence="1" type="ORF">JMJ77_001206</name>
</gene>
<comment type="caution">
    <text evidence="1">The sequence shown here is derived from an EMBL/GenBank/DDBJ whole genome shotgun (WGS) entry which is preliminary data.</text>
</comment>
<feature type="non-terminal residue" evidence="1">
    <location>
        <position position="1"/>
    </location>
</feature>
<dbReference type="EMBL" id="JAESDN010000003">
    <property type="protein sequence ID" value="KAG7054136.1"/>
    <property type="molecule type" value="Genomic_DNA"/>
</dbReference>
<accession>A0A9P7RDQ3</accession>
<proteinExistence type="predicted"/>
<protein>
    <submittedName>
        <fullName evidence="1">Uncharacterized protein</fullName>
    </submittedName>
</protein>
<dbReference type="AlphaFoldDB" id="A0A9P7RDQ3"/>
<name>A0A9P7RDQ3_9PEZI</name>
<dbReference type="Proteomes" id="UP000699042">
    <property type="component" value="Unassembled WGS sequence"/>
</dbReference>
<keyword evidence="2" id="KW-1185">Reference proteome</keyword>
<sequence length="85" mass="9381">QEAGRYGCSPPDSLSRNLPAVFHHFSWVTKKSAPGCWESGLAHSHINVERQPARTRFAPTIPTPPTSPLLSIGEEVQEKEEIVDC</sequence>
<evidence type="ECO:0000313" key="1">
    <source>
        <dbReference type="EMBL" id="KAG7054136.1"/>
    </source>
</evidence>